<accession>A0A1I0E4D7</accession>
<dbReference type="AlphaFoldDB" id="A0A1I0E4D7"/>
<keyword evidence="3" id="KW-1185">Reference proteome</keyword>
<dbReference type="EMBL" id="FOIL01000016">
    <property type="protein sequence ID" value="SET39646.1"/>
    <property type="molecule type" value="Genomic_DNA"/>
</dbReference>
<keyword evidence="1" id="KW-1133">Transmembrane helix</keyword>
<feature type="transmembrane region" description="Helical" evidence="1">
    <location>
        <begin position="12"/>
        <end position="33"/>
    </location>
</feature>
<dbReference type="RefSeq" id="WP_074649289.1">
    <property type="nucleotide sequence ID" value="NZ_FOIL01000016.1"/>
</dbReference>
<keyword evidence="1" id="KW-0472">Membrane</keyword>
<dbReference type="OrthoDB" id="2087351at2"/>
<sequence length="318" mass="36615">MMGVLLTVLKIIGILLLILLGTVLAILLIILLVPVRYRARGRYHENPEGTADLTWLLHLIHLTIGYRDEVCYSLKIAGHVFADSGPEETAEADGTAQDTAGGTGEENLEEAFSLTDSVPDSDGGMISAEKDSLPEENAAPDDLVHVDLPESLSKSHTEKKQRRRKKLSFVKWLERIISRVISRISSAFRNVRRKWRRVEKKYRYIRNVIEDERNRRTVRLLLRQIRRLAGHILPRKADGYVSFGFEDPETTARVLEVCAFLYPFYRGCVSVTPYFDRNCLEGELMVTGRVRIGTVLWIVLRMFLDRNFRKWLKRLMHH</sequence>
<dbReference type="Proteomes" id="UP000199820">
    <property type="component" value="Unassembled WGS sequence"/>
</dbReference>
<reference evidence="2 3" key="1">
    <citation type="submission" date="2016-10" db="EMBL/GenBank/DDBJ databases">
        <authorList>
            <person name="de Groot N.N."/>
        </authorList>
    </citation>
    <scope>NUCLEOTIDE SEQUENCE [LARGE SCALE GENOMIC DNA]</scope>
    <source>
        <strain evidence="2 3">KH1P1</strain>
    </source>
</reference>
<evidence type="ECO:0000313" key="2">
    <source>
        <dbReference type="EMBL" id="SET39646.1"/>
    </source>
</evidence>
<evidence type="ECO:0008006" key="4">
    <source>
        <dbReference type="Google" id="ProtNLM"/>
    </source>
</evidence>
<organism evidence="2 3">
    <name type="scientific">[Clostridium] aminophilum</name>
    <dbReference type="NCBI Taxonomy" id="1526"/>
    <lineage>
        <taxon>Bacteria</taxon>
        <taxon>Bacillati</taxon>
        <taxon>Bacillota</taxon>
        <taxon>Clostridia</taxon>
        <taxon>Lachnospirales</taxon>
        <taxon>Lachnospiraceae</taxon>
    </lineage>
</organism>
<name>A0A1I0E4D7_9FIRM</name>
<evidence type="ECO:0000256" key="1">
    <source>
        <dbReference type="SAM" id="Phobius"/>
    </source>
</evidence>
<proteinExistence type="predicted"/>
<evidence type="ECO:0000313" key="3">
    <source>
        <dbReference type="Proteomes" id="UP000199820"/>
    </source>
</evidence>
<keyword evidence="1" id="KW-0812">Transmembrane</keyword>
<protein>
    <recommendedName>
        <fullName evidence="4">DUF2953 domain-containing protein</fullName>
    </recommendedName>
</protein>
<gene>
    <name evidence="2" type="ORF">SAMN04487771_101632</name>
</gene>